<evidence type="ECO:0000313" key="2">
    <source>
        <dbReference type="EMBL" id="ESO85143.1"/>
    </source>
</evidence>
<dbReference type="RefSeq" id="XP_009064167.1">
    <property type="nucleotide sequence ID" value="XM_009065919.1"/>
</dbReference>
<organism evidence="2 3">
    <name type="scientific">Lottia gigantea</name>
    <name type="common">Giant owl limpet</name>
    <dbReference type="NCBI Taxonomy" id="225164"/>
    <lineage>
        <taxon>Eukaryota</taxon>
        <taxon>Metazoa</taxon>
        <taxon>Spiralia</taxon>
        <taxon>Lophotrochozoa</taxon>
        <taxon>Mollusca</taxon>
        <taxon>Gastropoda</taxon>
        <taxon>Patellogastropoda</taxon>
        <taxon>Lottioidea</taxon>
        <taxon>Lottiidae</taxon>
        <taxon>Lottia</taxon>
    </lineage>
</organism>
<dbReference type="AlphaFoldDB" id="V3Z3E3"/>
<dbReference type="OrthoDB" id="6140474at2759"/>
<dbReference type="EMBL" id="KB203311">
    <property type="protein sequence ID" value="ESO85143.1"/>
    <property type="molecule type" value="Genomic_DNA"/>
</dbReference>
<gene>
    <name evidence="2" type="ORF">LOTGIDRAFT_176073</name>
</gene>
<sequence>MNYRASPIDGVGLSPSQILMNRQLRTKLLITSDLLNSKVTESRKPDLIARQQKQKFYYDRQSVPLPSVKPGEIIRVQKKQWEPAIVDQKLPERSYIVRIGNNKLYRGNRRQLLKTGETSLPSTARDDADIILDNPPQPPYNDIIPTSPKAQEGTLNSLLRENRPQRTSKRPKHLEDYVCT</sequence>
<dbReference type="OMA" id="SKEWEPA"/>
<keyword evidence="3" id="KW-1185">Reference proteome</keyword>
<dbReference type="STRING" id="225164.V3Z3E3"/>
<dbReference type="PANTHER" id="PTHR33244:SF3">
    <property type="entry name" value="PEPTIDASE A2 DOMAIN-CONTAINING PROTEIN"/>
    <property type="match status" value="1"/>
</dbReference>
<dbReference type="GeneID" id="20243578"/>
<evidence type="ECO:0000256" key="1">
    <source>
        <dbReference type="SAM" id="MobiDB-lite"/>
    </source>
</evidence>
<dbReference type="PANTHER" id="PTHR33244">
    <property type="entry name" value="INTEGRASE CATALYTIC DOMAIN-CONTAINING PROTEIN-RELATED"/>
    <property type="match status" value="1"/>
</dbReference>
<reference evidence="2 3" key="1">
    <citation type="journal article" date="2013" name="Nature">
        <title>Insights into bilaterian evolution from three spiralian genomes.</title>
        <authorList>
            <person name="Simakov O."/>
            <person name="Marletaz F."/>
            <person name="Cho S.J."/>
            <person name="Edsinger-Gonzales E."/>
            <person name="Havlak P."/>
            <person name="Hellsten U."/>
            <person name="Kuo D.H."/>
            <person name="Larsson T."/>
            <person name="Lv J."/>
            <person name="Arendt D."/>
            <person name="Savage R."/>
            <person name="Osoegawa K."/>
            <person name="de Jong P."/>
            <person name="Grimwood J."/>
            <person name="Chapman J.A."/>
            <person name="Shapiro H."/>
            <person name="Aerts A."/>
            <person name="Otillar R.P."/>
            <person name="Terry A.Y."/>
            <person name="Boore J.L."/>
            <person name="Grigoriev I.V."/>
            <person name="Lindberg D.R."/>
            <person name="Seaver E.C."/>
            <person name="Weisblat D.A."/>
            <person name="Putnam N.H."/>
            <person name="Rokhsar D.S."/>
        </authorList>
    </citation>
    <scope>NUCLEOTIDE SEQUENCE [LARGE SCALE GENOMIC DNA]</scope>
</reference>
<dbReference type="HOGENOM" id="CLU_1497917_0_0_1"/>
<feature type="region of interest" description="Disordered" evidence="1">
    <location>
        <begin position="134"/>
        <end position="180"/>
    </location>
</feature>
<dbReference type="KEGG" id="lgi:LOTGIDRAFT_176073"/>
<proteinExistence type="predicted"/>
<name>V3Z3E3_LOTGI</name>
<evidence type="ECO:0000313" key="3">
    <source>
        <dbReference type="Proteomes" id="UP000030746"/>
    </source>
</evidence>
<accession>V3Z3E3</accession>
<dbReference type="Proteomes" id="UP000030746">
    <property type="component" value="Unassembled WGS sequence"/>
</dbReference>
<protein>
    <submittedName>
        <fullName evidence="2">Uncharacterized protein</fullName>
    </submittedName>
</protein>
<dbReference type="CTD" id="20243578"/>